<dbReference type="PROSITE" id="PS00041">
    <property type="entry name" value="HTH_ARAC_FAMILY_1"/>
    <property type="match status" value="1"/>
</dbReference>
<dbReference type="STRING" id="314278.NB231_02193"/>
<keyword evidence="1" id="KW-0805">Transcription regulation</keyword>
<dbReference type="Proteomes" id="UP000003374">
    <property type="component" value="Unassembled WGS sequence"/>
</dbReference>
<dbReference type="PROSITE" id="PS01124">
    <property type="entry name" value="HTH_ARAC_FAMILY_2"/>
    <property type="match status" value="1"/>
</dbReference>
<dbReference type="PANTHER" id="PTHR46796">
    <property type="entry name" value="HTH-TYPE TRANSCRIPTIONAL ACTIVATOR RHAS-RELATED"/>
    <property type="match status" value="1"/>
</dbReference>
<feature type="domain" description="HTH araC/xylS-type" evidence="5">
    <location>
        <begin position="175"/>
        <end position="272"/>
    </location>
</feature>
<feature type="region of interest" description="Disordered" evidence="4">
    <location>
        <begin position="274"/>
        <end position="298"/>
    </location>
</feature>
<dbReference type="Pfam" id="PF12833">
    <property type="entry name" value="HTH_18"/>
    <property type="match status" value="1"/>
</dbReference>
<dbReference type="InterPro" id="IPR018060">
    <property type="entry name" value="HTH_AraC"/>
</dbReference>
<evidence type="ECO:0000256" key="2">
    <source>
        <dbReference type="ARBA" id="ARBA00023125"/>
    </source>
</evidence>
<dbReference type="SUPFAM" id="SSF46689">
    <property type="entry name" value="Homeodomain-like"/>
    <property type="match status" value="2"/>
</dbReference>
<dbReference type="Pfam" id="PF12852">
    <property type="entry name" value="Cupin_6"/>
    <property type="match status" value="1"/>
</dbReference>
<protein>
    <submittedName>
        <fullName evidence="6">Transcriptional regulator, AraC family protein</fullName>
    </submittedName>
</protein>
<accession>A4BUH5</accession>
<dbReference type="GO" id="GO:0003700">
    <property type="term" value="F:DNA-binding transcription factor activity"/>
    <property type="evidence" value="ECO:0007669"/>
    <property type="project" value="InterPro"/>
</dbReference>
<dbReference type="SMART" id="SM00342">
    <property type="entry name" value="HTH_ARAC"/>
    <property type="match status" value="1"/>
</dbReference>
<keyword evidence="2" id="KW-0238">DNA-binding</keyword>
<evidence type="ECO:0000256" key="3">
    <source>
        <dbReference type="ARBA" id="ARBA00023163"/>
    </source>
</evidence>
<dbReference type="InterPro" id="IPR032783">
    <property type="entry name" value="AraC_lig"/>
</dbReference>
<dbReference type="AlphaFoldDB" id="A4BUH5"/>
<evidence type="ECO:0000256" key="4">
    <source>
        <dbReference type="SAM" id="MobiDB-lite"/>
    </source>
</evidence>
<sequence length="298" mass="32861">MVDRLASLLNRFELRARVFNSGPLCSAATFDAVDGVGHIHVLLRGALRVETAGEATFEINTPTLLFYMRPTTHHLAPSRPEGAETVCGSIDFGAGAENPLARALPRLLVIPLAELEMLSRTIELLFEEAFESRCGRQAALDRLCELLTIQLFRYLMDRDQVDVGLLAGLADPRLAKALNAIHEDPADQWTLERLAERAGMSRARFAARFRATIGATPGEYLAHWRLGLAQALLRRGKPVAIVAHAVGYSGPAALARAFKARFDASPLDWLKQTRTEAAQDSPREAFRPGRITHHRARL</sequence>
<proteinExistence type="predicted"/>
<reference evidence="6 7" key="1">
    <citation type="submission" date="2006-02" db="EMBL/GenBank/DDBJ databases">
        <authorList>
            <person name="Waterbury J."/>
            <person name="Ferriera S."/>
            <person name="Johnson J."/>
            <person name="Kravitz S."/>
            <person name="Halpern A."/>
            <person name="Remington K."/>
            <person name="Beeson K."/>
            <person name="Tran B."/>
            <person name="Rogers Y.-H."/>
            <person name="Friedman R."/>
            <person name="Venter J.C."/>
        </authorList>
    </citation>
    <scope>NUCLEOTIDE SEQUENCE [LARGE SCALE GENOMIC DNA]</scope>
    <source>
        <strain evidence="6 7">Nb-231</strain>
    </source>
</reference>
<dbReference type="HOGENOM" id="CLU_000445_81_0_6"/>
<dbReference type="PANTHER" id="PTHR46796:SF7">
    <property type="entry name" value="ARAC FAMILY TRANSCRIPTIONAL REGULATOR"/>
    <property type="match status" value="1"/>
</dbReference>
<evidence type="ECO:0000259" key="5">
    <source>
        <dbReference type="PROSITE" id="PS01124"/>
    </source>
</evidence>
<dbReference type="OrthoDB" id="9783876at2"/>
<name>A4BUH5_9GAMM</name>
<dbReference type="GO" id="GO:0043565">
    <property type="term" value="F:sequence-specific DNA binding"/>
    <property type="evidence" value="ECO:0007669"/>
    <property type="project" value="InterPro"/>
</dbReference>
<dbReference type="Gene3D" id="1.10.10.60">
    <property type="entry name" value="Homeodomain-like"/>
    <property type="match status" value="2"/>
</dbReference>
<dbReference type="EMBL" id="AAOF01000018">
    <property type="protein sequence ID" value="EAR20689.1"/>
    <property type="molecule type" value="Genomic_DNA"/>
</dbReference>
<evidence type="ECO:0000313" key="6">
    <source>
        <dbReference type="EMBL" id="EAR20689.1"/>
    </source>
</evidence>
<comment type="caution">
    <text evidence="6">The sequence shown here is derived from an EMBL/GenBank/DDBJ whole genome shotgun (WGS) entry which is preliminary data.</text>
</comment>
<dbReference type="InterPro" id="IPR009057">
    <property type="entry name" value="Homeodomain-like_sf"/>
</dbReference>
<dbReference type="InterPro" id="IPR018062">
    <property type="entry name" value="HTH_AraC-typ_CS"/>
</dbReference>
<keyword evidence="3" id="KW-0804">Transcription</keyword>
<organism evidence="6 7">
    <name type="scientific">Nitrococcus mobilis Nb-231</name>
    <dbReference type="NCBI Taxonomy" id="314278"/>
    <lineage>
        <taxon>Bacteria</taxon>
        <taxon>Pseudomonadati</taxon>
        <taxon>Pseudomonadota</taxon>
        <taxon>Gammaproteobacteria</taxon>
        <taxon>Chromatiales</taxon>
        <taxon>Ectothiorhodospiraceae</taxon>
        <taxon>Nitrococcus</taxon>
    </lineage>
</organism>
<evidence type="ECO:0000256" key="1">
    <source>
        <dbReference type="ARBA" id="ARBA00023015"/>
    </source>
</evidence>
<keyword evidence="7" id="KW-1185">Reference proteome</keyword>
<evidence type="ECO:0000313" key="7">
    <source>
        <dbReference type="Proteomes" id="UP000003374"/>
    </source>
</evidence>
<dbReference type="InterPro" id="IPR050204">
    <property type="entry name" value="AraC_XylS_family_regulators"/>
</dbReference>
<dbReference type="RefSeq" id="WP_004999366.1">
    <property type="nucleotide sequence ID" value="NZ_CH672427.1"/>
</dbReference>
<gene>
    <name evidence="6" type="ORF">NB231_02193</name>
</gene>
<dbReference type="eggNOG" id="COG2207">
    <property type="taxonomic scope" value="Bacteria"/>
</dbReference>